<reference evidence="1 2" key="1">
    <citation type="submission" date="2016-11" db="EMBL/GenBank/DDBJ databases">
        <authorList>
            <person name="Jaros S."/>
            <person name="Januszkiewicz K."/>
            <person name="Wedrychowicz H."/>
        </authorList>
    </citation>
    <scope>NUCLEOTIDE SEQUENCE [LARGE SCALE GENOMIC DNA]</scope>
    <source>
        <strain evidence="1 2">CGMCC 1.6102</strain>
    </source>
</reference>
<gene>
    <name evidence="1" type="ORF">SAMN04488057_102361</name>
</gene>
<dbReference type="PANTHER" id="PTHR36456">
    <property type="entry name" value="UPF0232 PROTEIN SCO3875"/>
    <property type="match status" value="1"/>
</dbReference>
<dbReference type="Proteomes" id="UP000184513">
    <property type="component" value="Unassembled WGS sequence"/>
</dbReference>
<dbReference type="RefSeq" id="WP_317041570.1">
    <property type="nucleotide sequence ID" value="NZ_FRCY01000002.1"/>
</dbReference>
<accession>A0A1M7KA40</accession>
<evidence type="ECO:0008006" key="3">
    <source>
        <dbReference type="Google" id="ProtNLM"/>
    </source>
</evidence>
<dbReference type="InterPro" id="IPR007922">
    <property type="entry name" value="DciA-like"/>
</dbReference>
<dbReference type="EMBL" id="FRCY01000002">
    <property type="protein sequence ID" value="SHM62136.1"/>
    <property type="molecule type" value="Genomic_DNA"/>
</dbReference>
<organism evidence="1 2">
    <name type="scientific">Cyclobacterium lianum</name>
    <dbReference type="NCBI Taxonomy" id="388280"/>
    <lineage>
        <taxon>Bacteria</taxon>
        <taxon>Pseudomonadati</taxon>
        <taxon>Bacteroidota</taxon>
        <taxon>Cytophagia</taxon>
        <taxon>Cytophagales</taxon>
        <taxon>Cyclobacteriaceae</taxon>
        <taxon>Cyclobacterium</taxon>
    </lineage>
</organism>
<evidence type="ECO:0000313" key="2">
    <source>
        <dbReference type="Proteomes" id="UP000184513"/>
    </source>
</evidence>
<evidence type="ECO:0000313" key="1">
    <source>
        <dbReference type="EMBL" id="SHM62136.1"/>
    </source>
</evidence>
<proteinExistence type="predicted"/>
<dbReference type="PANTHER" id="PTHR36456:SF1">
    <property type="entry name" value="UPF0232 PROTEIN SCO3875"/>
    <property type="match status" value="1"/>
</dbReference>
<name>A0A1M7KA40_9BACT</name>
<sequence>MVKKYPTESQRKSNTSPLKEVFEELLEAYKLKDRYAEKTLIQEWGSLMGKTVATRTISLSISKKKLYVKMSSAPLKKEMMLNKSRILLLIEEKYGKSVVDDIVLL</sequence>
<protein>
    <recommendedName>
        <fullName evidence="3">RNA-binding protein</fullName>
    </recommendedName>
</protein>
<dbReference type="AlphaFoldDB" id="A0A1M7KA40"/>
<dbReference type="STRING" id="388280.SAMN04488057_102361"/>
<keyword evidence="2" id="KW-1185">Reference proteome</keyword>
<dbReference type="Pfam" id="PF05258">
    <property type="entry name" value="DciA"/>
    <property type="match status" value="1"/>
</dbReference>